<evidence type="ECO:0000256" key="9">
    <source>
        <dbReference type="RuleBase" id="RU365093"/>
    </source>
</evidence>
<dbReference type="Gene3D" id="2.40.50.100">
    <property type="match status" value="1"/>
</dbReference>
<evidence type="ECO:0000259" key="12">
    <source>
        <dbReference type="Pfam" id="PF26002"/>
    </source>
</evidence>
<evidence type="ECO:0000256" key="5">
    <source>
        <dbReference type="ARBA" id="ARBA00022519"/>
    </source>
</evidence>
<evidence type="ECO:0000259" key="11">
    <source>
        <dbReference type="Pfam" id="PF25994"/>
    </source>
</evidence>
<evidence type="ECO:0000256" key="3">
    <source>
        <dbReference type="ARBA" id="ARBA00022448"/>
    </source>
</evidence>
<accession>A0A931H8K9</accession>
<feature type="coiled-coil region" evidence="10">
    <location>
        <begin position="172"/>
        <end position="199"/>
    </location>
</feature>
<evidence type="ECO:0000256" key="2">
    <source>
        <dbReference type="ARBA" id="ARBA00009477"/>
    </source>
</evidence>
<dbReference type="Pfam" id="PF26002">
    <property type="entry name" value="Beta-barrel_AprE"/>
    <property type="match status" value="1"/>
</dbReference>
<comment type="caution">
    <text evidence="13">The sequence shown here is derived from an EMBL/GenBank/DDBJ whole genome shotgun (WGS) entry which is preliminary data.</text>
</comment>
<evidence type="ECO:0000313" key="14">
    <source>
        <dbReference type="Proteomes" id="UP000617634"/>
    </source>
</evidence>
<dbReference type="AlphaFoldDB" id="A0A931H8K9"/>
<evidence type="ECO:0000256" key="1">
    <source>
        <dbReference type="ARBA" id="ARBA00004377"/>
    </source>
</evidence>
<evidence type="ECO:0000313" key="13">
    <source>
        <dbReference type="EMBL" id="MBH0111331.1"/>
    </source>
</evidence>
<proteinExistence type="inferred from homology"/>
<evidence type="ECO:0000256" key="7">
    <source>
        <dbReference type="ARBA" id="ARBA00022989"/>
    </source>
</evidence>
<keyword evidence="10" id="KW-0175">Coiled coil</keyword>
<feature type="domain" description="AprE-like beta-barrel" evidence="12">
    <location>
        <begin position="337"/>
        <end position="425"/>
    </location>
</feature>
<comment type="subcellular location">
    <subcellularLocation>
        <location evidence="1 9">Cell inner membrane</location>
        <topology evidence="1 9">Single-pass membrane protein</topology>
    </subcellularLocation>
</comment>
<dbReference type="InterPro" id="IPR010129">
    <property type="entry name" value="T1SS_HlyD"/>
</dbReference>
<keyword evidence="6" id="KW-0812">Transmembrane</keyword>
<protein>
    <recommendedName>
        <fullName evidence="9">Membrane fusion protein (MFP) family protein</fullName>
    </recommendedName>
</protein>
<keyword evidence="3 9" id="KW-0813">Transport</keyword>
<dbReference type="Proteomes" id="UP000617634">
    <property type="component" value="Unassembled WGS sequence"/>
</dbReference>
<reference evidence="13" key="1">
    <citation type="submission" date="2020-11" db="EMBL/GenBank/DDBJ databases">
        <title>Novosphingobium aureum sp. nov., a marine bacterium isolated from sediment of a salt flat.</title>
        <authorList>
            <person name="Yoo Y."/>
            <person name="Kim J.-J."/>
        </authorList>
    </citation>
    <scope>NUCLEOTIDE SEQUENCE</scope>
    <source>
        <strain evidence="13">YJ-S2-02</strain>
    </source>
</reference>
<dbReference type="EMBL" id="JADZGI010000001">
    <property type="protein sequence ID" value="MBH0111331.1"/>
    <property type="molecule type" value="Genomic_DNA"/>
</dbReference>
<dbReference type="GO" id="GO:0005886">
    <property type="term" value="C:plasma membrane"/>
    <property type="evidence" value="ECO:0007669"/>
    <property type="project" value="UniProtKB-SubCell"/>
</dbReference>
<keyword evidence="5 9" id="KW-0997">Cell inner membrane</keyword>
<feature type="domain" description="AprE-like long alpha-helical hairpin" evidence="11">
    <location>
        <begin position="115"/>
        <end position="293"/>
    </location>
</feature>
<keyword evidence="7" id="KW-1133">Transmembrane helix</keyword>
<dbReference type="Pfam" id="PF25994">
    <property type="entry name" value="HH_AprE"/>
    <property type="match status" value="1"/>
</dbReference>
<dbReference type="GO" id="GO:0015031">
    <property type="term" value="P:protein transport"/>
    <property type="evidence" value="ECO:0007669"/>
    <property type="project" value="InterPro"/>
</dbReference>
<keyword evidence="14" id="KW-1185">Reference proteome</keyword>
<name>A0A931H8K9_9SPHN</name>
<sequence>MATTLLMPLPAAGQEIRCADTMRTGVTKTVRTAKIALGTFGVGVFGMAAVVPMGSAVVGSGEVQAESLVKEITHPNGGVVSSVLVHEGDHVKKGDVLIRFDTTVSGASAQYSAMSVTQLLAAKARLEAVQRGDGTITFPDELTKSDDPAASEAMAEAQRQFDVDREKNASMRGQLQERIAQHQQQIISDQRQAAALREQYDLIVPEREGLRQLWKKKLVSINRLNQMERTAVELKGQSSSLAAQVAQGRAQIGEVRQQIANHDQTVRSEAGSQLMTVNSQLNDQRVRAASASDTYDRSAVRAPYGGVVDKLSFTTVGSFVPPSQQIVDIVPDNDLMEVSVQISPMDIDQIHVGQPARVRFAAFNTATTPEIRGKVAFVSAERTQDQRTGASYYRARVSLSHEQLEKQGAMQLKTGMPAEVFVETGSRTMLSYLTKPLRDQFQRAFLQD</sequence>
<dbReference type="PANTHER" id="PTHR30386">
    <property type="entry name" value="MEMBRANE FUSION SUBUNIT OF EMRAB-TOLC MULTIDRUG EFFLUX PUMP"/>
    <property type="match status" value="1"/>
</dbReference>
<evidence type="ECO:0000256" key="6">
    <source>
        <dbReference type="ARBA" id="ARBA00022692"/>
    </source>
</evidence>
<dbReference type="Gene3D" id="2.40.30.170">
    <property type="match status" value="1"/>
</dbReference>
<organism evidence="13 14">
    <name type="scientific">Novosphingobium aureum</name>
    <dbReference type="NCBI Taxonomy" id="2792964"/>
    <lineage>
        <taxon>Bacteria</taxon>
        <taxon>Pseudomonadati</taxon>
        <taxon>Pseudomonadota</taxon>
        <taxon>Alphaproteobacteria</taxon>
        <taxon>Sphingomonadales</taxon>
        <taxon>Sphingomonadaceae</taxon>
        <taxon>Novosphingobium</taxon>
    </lineage>
</organism>
<dbReference type="PRINTS" id="PR01490">
    <property type="entry name" value="RTXTOXIND"/>
</dbReference>
<dbReference type="RefSeq" id="WP_197159651.1">
    <property type="nucleotide sequence ID" value="NZ_JADZGI010000001.1"/>
</dbReference>
<evidence type="ECO:0000256" key="8">
    <source>
        <dbReference type="ARBA" id="ARBA00023136"/>
    </source>
</evidence>
<dbReference type="PANTHER" id="PTHR30386:SF17">
    <property type="entry name" value="ALKALINE PROTEASE SECRETION PROTEIN APRE"/>
    <property type="match status" value="1"/>
</dbReference>
<gene>
    <name evidence="13" type="ORF">I5E68_00010</name>
</gene>
<dbReference type="InterPro" id="IPR050739">
    <property type="entry name" value="MFP"/>
</dbReference>
<dbReference type="InterPro" id="IPR058982">
    <property type="entry name" value="Beta-barrel_AprE"/>
</dbReference>
<comment type="similarity">
    <text evidence="2 9">Belongs to the membrane fusion protein (MFP) (TC 8.A.1) family.</text>
</comment>
<dbReference type="InterPro" id="IPR058781">
    <property type="entry name" value="HH_AprE-like"/>
</dbReference>
<dbReference type="NCBIfam" id="TIGR01843">
    <property type="entry name" value="type_I_hlyD"/>
    <property type="match status" value="1"/>
</dbReference>
<keyword evidence="8" id="KW-0472">Membrane</keyword>
<evidence type="ECO:0000256" key="10">
    <source>
        <dbReference type="SAM" id="Coils"/>
    </source>
</evidence>
<keyword evidence="4 9" id="KW-1003">Cell membrane</keyword>
<dbReference type="SUPFAM" id="SSF111369">
    <property type="entry name" value="HlyD-like secretion proteins"/>
    <property type="match status" value="1"/>
</dbReference>
<evidence type="ECO:0000256" key="4">
    <source>
        <dbReference type="ARBA" id="ARBA00022475"/>
    </source>
</evidence>